<keyword evidence="3" id="KW-1185">Reference proteome</keyword>
<proteinExistence type="predicted"/>
<evidence type="ECO:0000313" key="2">
    <source>
        <dbReference type="EMBL" id="MEE2023480.1"/>
    </source>
</evidence>
<name>A0ABU7JDC3_9GAMM</name>
<feature type="transmembrane region" description="Helical" evidence="1">
    <location>
        <begin position="55"/>
        <end position="84"/>
    </location>
</feature>
<reference evidence="2 3" key="1">
    <citation type="submission" date="2023-06" db="EMBL/GenBank/DDBJ databases">
        <title>Alkalimonas sp., MEB004 an alkaliphilic bacterium isolated from Lonar Lake, India.</title>
        <authorList>
            <person name="Joshi A."/>
            <person name="Thite S."/>
        </authorList>
    </citation>
    <scope>NUCLEOTIDE SEQUENCE [LARGE SCALE GENOMIC DNA]</scope>
    <source>
        <strain evidence="2 3">MEB004</strain>
    </source>
</reference>
<keyword evidence="1" id="KW-1133">Transmembrane helix</keyword>
<gene>
    <name evidence="2" type="ORF">QWF21_04420</name>
</gene>
<comment type="caution">
    <text evidence="2">The sequence shown here is derived from an EMBL/GenBank/DDBJ whole genome shotgun (WGS) entry which is preliminary data.</text>
</comment>
<feature type="transmembrane region" description="Helical" evidence="1">
    <location>
        <begin position="9"/>
        <end position="35"/>
    </location>
</feature>
<protein>
    <submittedName>
        <fullName evidence="2">Uncharacterized protein</fullName>
    </submittedName>
</protein>
<organism evidence="2 3">
    <name type="scientific">Alkalimonas mucilaginosa</name>
    <dbReference type="NCBI Taxonomy" id="3057676"/>
    <lineage>
        <taxon>Bacteria</taxon>
        <taxon>Pseudomonadati</taxon>
        <taxon>Pseudomonadota</taxon>
        <taxon>Gammaproteobacteria</taxon>
        <taxon>Alkalimonas</taxon>
    </lineage>
</organism>
<dbReference type="Proteomes" id="UP001339167">
    <property type="component" value="Unassembled WGS sequence"/>
</dbReference>
<keyword evidence="1" id="KW-0812">Transmembrane</keyword>
<evidence type="ECO:0000256" key="1">
    <source>
        <dbReference type="SAM" id="Phobius"/>
    </source>
</evidence>
<keyword evidence="1" id="KW-0472">Membrane</keyword>
<dbReference type="EMBL" id="JAUGZK010000003">
    <property type="protein sequence ID" value="MEE2023480.1"/>
    <property type="molecule type" value="Genomic_DNA"/>
</dbReference>
<sequence>MVYIENSDFILLGIFGVVLFFAGHHGLKTYALFFYKDPKATMTADLIVTLASGPGVVPVFLCLLAMLTGAIFILIPMIFLFFVVQDFIF</sequence>
<accession>A0ABU7JDC3</accession>
<evidence type="ECO:0000313" key="3">
    <source>
        <dbReference type="Proteomes" id="UP001339167"/>
    </source>
</evidence>
<dbReference type="RefSeq" id="WP_330086839.1">
    <property type="nucleotide sequence ID" value="NZ_JAUGZK010000003.1"/>
</dbReference>